<proteinExistence type="predicted"/>
<dbReference type="PANTHER" id="PTHR36888">
    <property type="entry name" value="TETRATRICOPEPTIDE-LIKE HELICAL DOMAIN-CONTAINING PROTEIN-RELATED"/>
    <property type="match status" value="1"/>
</dbReference>
<dbReference type="PANTHER" id="PTHR36888:SF2">
    <property type="entry name" value="TETRATRICOPEPTIDE REPEAT (TPR)-LIKE SUPERFAMILY PROTEIN"/>
    <property type="match status" value="1"/>
</dbReference>
<keyword evidence="3" id="KW-1185">Reference proteome</keyword>
<keyword evidence="1" id="KW-0472">Membrane</keyword>
<sequence>MRTLISHYSNPNFYFTFPKIITKSTLYSPKKRLFDPQNTVFTIKSCFRASCIAKSGDSYNGWDDLSLWVDSDELGESNYIKKIIISLGIDDRKYVFTCILGFVIALAISRVRVSSIVVFPAVVIVFAIGFSFGFVNGGKSNNGFSLTGEKKREKGEFFRVYVEKLKILEDLFDGFDVKVSELKSVVKRGIDEERVDLSELESYVDVLDSIGGLVLNGRNVVDDCWFELHETEKKPNQKNSRKKKEIGSNGFDLLGFFGGFLRDYGTDSKSSKRNVLRKESFVKDVDNRAQRDVLDSRVEEGLDSVSTRNSIDPRVTSGIGSRKIKLGEGNREVETILQSDKMREMEDRIDSRSFLDDDNDKFNYQSMKFVNNRSFSFKMSSQQEIRKWSVDDSMSSYTEFDLGNEHLEDENYRGSQQSFGNSVGGYEFDIDFGNYKDSFKQTRVNVEDELHTRKYQPQTEKNEGPFSSTTVSDDFLFNKYLTNANDLLKQAKECLKVGNDEMFAEEMLHESAKLLSQAIALKPMSLLAIGQLGNTYLVHGELKLRASRALRNRLSRNEIFGLERQDDLFSSVDEARPNKDRIATLLGNTCEECEALLVQAGRKYRTALSIDGNDVRALYNWGLALFFRAQLIADIGPEAAVDADKLFLAAIDKFDAMMSRSNVYAPEALFRWGMALQQRSRLRPSSSRDKVKLLQQAKRLYKDALDMGSNNRQVRKALSSCMSELNFNDK</sequence>
<dbReference type="EMBL" id="JBDFQZ010000007">
    <property type="protein sequence ID" value="KAK9706691.1"/>
    <property type="molecule type" value="Genomic_DNA"/>
</dbReference>
<evidence type="ECO:0000313" key="3">
    <source>
        <dbReference type="Proteomes" id="UP001443914"/>
    </source>
</evidence>
<dbReference type="SUPFAM" id="SSF48452">
    <property type="entry name" value="TPR-like"/>
    <property type="match status" value="1"/>
</dbReference>
<dbReference type="Gene3D" id="1.25.40.10">
    <property type="entry name" value="Tetratricopeptide repeat domain"/>
    <property type="match status" value="1"/>
</dbReference>
<keyword evidence="1" id="KW-1133">Transmembrane helix</keyword>
<organism evidence="2 3">
    <name type="scientific">Saponaria officinalis</name>
    <name type="common">Common soapwort</name>
    <name type="synonym">Lychnis saponaria</name>
    <dbReference type="NCBI Taxonomy" id="3572"/>
    <lineage>
        <taxon>Eukaryota</taxon>
        <taxon>Viridiplantae</taxon>
        <taxon>Streptophyta</taxon>
        <taxon>Embryophyta</taxon>
        <taxon>Tracheophyta</taxon>
        <taxon>Spermatophyta</taxon>
        <taxon>Magnoliopsida</taxon>
        <taxon>eudicotyledons</taxon>
        <taxon>Gunneridae</taxon>
        <taxon>Pentapetalae</taxon>
        <taxon>Caryophyllales</taxon>
        <taxon>Caryophyllaceae</taxon>
        <taxon>Caryophylleae</taxon>
        <taxon>Saponaria</taxon>
    </lineage>
</organism>
<protein>
    <submittedName>
        <fullName evidence="2">Uncharacterized protein</fullName>
    </submittedName>
</protein>
<reference evidence="2" key="1">
    <citation type="submission" date="2024-03" db="EMBL/GenBank/DDBJ databases">
        <title>WGS assembly of Saponaria officinalis var. Norfolk2.</title>
        <authorList>
            <person name="Jenkins J."/>
            <person name="Shu S."/>
            <person name="Grimwood J."/>
            <person name="Barry K."/>
            <person name="Goodstein D."/>
            <person name="Schmutz J."/>
            <person name="Leebens-Mack J."/>
            <person name="Osbourn A."/>
        </authorList>
    </citation>
    <scope>NUCLEOTIDE SEQUENCE [LARGE SCALE GENOMIC DNA]</scope>
    <source>
        <strain evidence="2">JIC</strain>
    </source>
</reference>
<comment type="caution">
    <text evidence="2">The sequence shown here is derived from an EMBL/GenBank/DDBJ whole genome shotgun (WGS) entry which is preliminary data.</text>
</comment>
<keyword evidence="1" id="KW-0812">Transmembrane</keyword>
<gene>
    <name evidence="2" type="ORF">RND81_07G145200</name>
</gene>
<accession>A0AAW1JUN5</accession>
<dbReference type="AlphaFoldDB" id="A0AAW1JUN5"/>
<feature type="transmembrane region" description="Helical" evidence="1">
    <location>
        <begin position="117"/>
        <end position="135"/>
    </location>
</feature>
<evidence type="ECO:0000313" key="2">
    <source>
        <dbReference type="EMBL" id="KAK9706691.1"/>
    </source>
</evidence>
<dbReference type="InterPro" id="IPR011990">
    <property type="entry name" value="TPR-like_helical_dom_sf"/>
</dbReference>
<evidence type="ECO:0000256" key="1">
    <source>
        <dbReference type="SAM" id="Phobius"/>
    </source>
</evidence>
<dbReference type="Proteomes" id="UP001443914">
    <property type="component" value="Unassembled WGS sequence"/>
</dbReference>
<name>A0AAW1JUN5_SAPOF</name>